<evidence type="ECO:0000313" key="17">
    <source>
        <dbReference type="EMBL" id="PRW60079.1"/>
    </source>
</evidence>
<dbReference type="SUPFAM" id="SSF56112">
    <property type="entry name" value="Protein kinase-like (PK-like)"/>
    <property type="match status" value="1"/>
</dbReference>
<keyword evidence="5" id="KW-0418">Kinase</keyword>
<dbReference type="Gene3D" id="3.30.200.20">
    <property type="entry name" value="Phosphorylase Kinase, domain 1"/>
    <property type="match status" value="1"/>
</dbReference>
<evidence type="ECO:0000259" key="16">
    <source>
        <dbReference type="PROSITE" id="PS50908"/>
    </source>
</evidence>
<evidence type="ECO:0000256" key="1">
    <source>
        <dbReference type="ARBA" id="ARBA00012513"/>
    </source>
</evidence>
<dbReference type="PROSITE" id="PS00107">
    <property type="entry name" value="PROTEIN_KINASE_ATP"/>
    <property type="match status" value="1"/>
</dbReference>
<dbReference type="Gene3D" id="1.10.510.10">
    <property type="entry name" value="Transferase(Phosphotransferase) domain 1"/>
    <property type="match status" value="1"/>
</dbReference>
<organism evidence="17 18">
    <name type="scientific">Chlorella sorokiniana</name>
    <name type="common">Freshwater green alga</name>
    <dbReference type="NCBI Taxonomy" id="3076"/>
    <lineage>
        <taxon>Eukaryota</taxon>
        <taxon>Viridiplantae</taxon>
        <taxon>Chlorophyta</taxon>
        <taxon>core chlorophytes</taxon>
        <taxon>Trebouxiophyceae</taxon>
        <taxon>Chlorellales</taxon>
        <taxon>Chlorellaceae</taxon>
        <taxon>Chlorella clade</taxon>
        <taxon>Chlorella</taxon>
    </lineage>
</organism>
<feature type="region of interest" description="Disordered" evidence="14">
    <location>
        <begin position="1544"/>
        <end position="1592"/>
    </location>
</feature>
<dbReference type="InterPro" id="IPR011009">
    <property type="entry name" value="Kinase-like_dom_sf"/>
</dbReference>
<feature type="compositionally biased region" description="Acidic residues" evidence="14">
    <location>
        <begin position="1569"/>
        <end position="1578"/>
    </location>
</feature>
<name>A0A2P6U1A0_CHLSO</name>
<keyword evidence="7" id="KW-0648">Protein biosynthesis</keyword>
<dbReference type="InterPro" id="IPR016255">
    <property type="entry name" value="Gcn2"/>
</dbReference>
<dbReference type="GO" id="GO:0005524">
    <property type="term" value="F:ATP binding"/>
    <property type="evidence" value="ECO:0007669"/>
    <property type="project" value="UniProtKB-UniRule"/>
</dbReference>
<dbReference type="SMART" id="SM00591">
    <property type="entry name" value="RWD"/>
    <property type="match status" value="1"/>
</dbReference>
<feature type="compositionally biased region" description="Basic residues" evidence="14">
    <location>
        <begin position="1"/>
        <end position="18"/>
    </location>
</feature>
<comment type="catalytic activity">
    <reaction evidence="9">
        <text>L-threonyl-[protein] + ATP = O-phospho-L-threonyl-[protein] + ADP + H(+)</text>
        <dbReference type="Rhea" id="RHEA:46608"/>
        <dbReference type="Rhea" id="RHEA-COMP:11060"/>
        <dbReference type="Rhea" id="RHEA-COMP:11605"/>
        <dbReference type="ChEBI" id="CHEBI:15378"/>
        <dbReference type="ChEBI" id="CHEBI:30013"/>
        <dbReference type="ChEBI" id="CHEBI:30616"/>
        <dbReference type="ChEBI" id="CHEBI:61977"/>
        <dbReference type="ChEBI" id="CHEBI:456216"/>
        <dbReference type="EC" id="2.7.11.1"/>
    </reaction>
</comment>
<evidence type="ECO:0000259" key="15">
    <source>
        <dbReference type="PROSITE" id="PS50011"/>
    </source>
</evidence>
<keyword evidence="4 12" id="KW-0547">Nucleotide-binding</keyword>
<dbReference type="GO" id="GO:0000077">
    <property type="term" value="P:DNA damage checkpoint signaling"/>
    <property type="evidence" value="ECO:0007669"/>
    <property type="project" value="InterPro"/>
</dbReference>
<feature type="compositionally biased region" description="Acidic residues" evidence="14">
    <location>
        <begin position="586"/>
        <end position="597"/>
    </location>
</feature>
<evidence type="ECO:0000256" key="10">
    <source>
        <dbReference type="ARBA" id="ARBA00048679"/>
    </source>
</evidence>
<dbReference type="FunFam" id="3.10.110.10:FF:000050">
    <property type="entry name" value="eIF-2-alpha kinase GCN2"/>
    <property type="match status" value="1"/>
</dbReference>
<protein>
    <recommendedName>
        <fullName evidence="1">non-specific serine/threonine protein kinase</fullName>
        <ecNumber evidence="1">2.7.11.1</ecNumber>
    </recommendedName>
</protein>
<dbReference type="GO" id="GO:0009893">
    <property type="term" value="P:positive regulation of metabolic process"/>
    <property type="evidence" value="ECO:0007669"/>
    <property type="project" value="UniProtKB-ARBA"/>
</dbReference>
<feature type="binding site" evidence="12">
    <location>
        <position position="540"/>
    </location>
    <ligand>
        <name>ATP</name>
        <dbReference type="ChEBI" id="CHEBI:30616"/>
    </ligand>
</feature>
<evidence type="ECO:0000256" key="11">
    <source>
        <dbReference type="PIRSR" id="PIRSR000660-1"/>
    </source>
</evidence>
<evidence type="ECO:0000256" key="12">
    <source>
        <dbReference type="PIRSR" id="PIRSR000660-2"/>
    </source>
</evidence>
<feature type="region of interest" description="Disordered" evidence="14">
    <location>
        <begin position="1"/>
        <end position="23"/>
    </location>
</feature>
<dbReference type="Proteomes" id="UP000239899">
    <property type="component" value="Unassembled WGS sequence"/>
</dbReference>
<feature type="domain" description="Protein kinase" evidence="15">
    <location>
        <begin position="511"/>
        <end position="1007"/>
    </location>
</feature>
<keyword evidence="2" id="KW-0723">Serine/threonine-protein kinase</keyword>
<feature type="compositionally biased region" description="Gly residues" evidence="14">
    <location>
        <begin position="621"/>
        <end position="630"/>
    </location>
</feature>
<evidence type="ECO:0000256" key="4">
    <source>
        <dbReference type="ARBA" id="ARBA00022741"/>
    </source>
</evidence>
<feature type="binding site" evidence="12">
    <location>
        <begin position="517"/>
        <end position="525"/>
    </location>
    <ligand>
        <name>ATP</name>
        <dbReference type="ChEBI" id="CHEBI:30616"/>
    </ligand>
</feature>
<dbReference type="PIRSF" id="PIRSF000660">
    <property type="entry name" value="Ser/Thr_PK_GCN2"/>
    <property type="match status" value="1"/>
</dbReference>
<comment type="caution">
    <text evidence="17">The sequence shown here is derived from an EMBL/GenBank/DDBJ whole genome shotgun (WGS) entry which is preliminary data.</text>
</comment>
<dbReference type="EMBL" id="LHPG02000003">
    <property type="protein sequence ID" value="PRW60079.1"/>
    <property type="molecule type" value="Genomic_DNA"/>
</dbReference>
<evidence type="ECO:0000256" key="14">
    <source>
        <dbReference type="SAM" id="MobiDB-lite"/>
    </source>
</evidence>
<dbReference type="SUPFAM" id="SSF54495">
    <property type="entry name" value="UBC-like"/>
    <property type="match status" value="1"/>
</dbReference>
<dbReference type="InterPro" id="IPR000719">
    <property type="entry name" value="Prot_kinase_dom"/>
</dbReference>
<dbReference type="CDD" id="cd23823">
    <property type="entry name" value="RWD_GCN2"/>
    <property type="match status" value="1"/>
</dbReference>
<dbReference type="SUPFAM" id="SSF52954">
    <property type="entry name" value="Class II aaRS ABD-related"/>
    <property type="match status" value="1"/>
</dbReference>
<dbReference type="EC" id="2.7.11.1" evidence="1"/>
<dbReference type="Gene3D" id="3.40.50.800">
    <property type="entry name" value="Anticodon-binding domain"/>
    <property type="match status" value="1"/>
</dbReference>
<dbReference type="InterPro" id="IPR006575">
    <property type="entry name" value="RWD_dom"/>
</dbReference>
<dbReference type="GO" id="GO:0005829">
    <property type="term" value="C:cytosol"/>
    <property type="evidence" value="ECO:0007669"/>
    <property type="project" value="TreeGrafter"/>
</dbReference>
<dbReference type="PROSITE" id="PS00108">
    <property type="entry name" value="PROTEIN_KINASE_ST"/>
    <property type="match status" value="1"/>
</dbReference>
<feature type="compositionally biased region" description="Gly residues" evidence="14">
    <location>
        <begin position="744"/>
        <end position="753"/>
    </location>
</feature>
<dbReference type="Gene3D" id="3.30.930.10">
    <property type="entry name" value="Bira Bifunctional Protein, Domain 2"/>
    <property type="match status" value="1"/>
</dbReference>
<feature type="region of interest" description="Disordered" evidence="14">
    <location>
        <begin position="738"/>
        <end position="791"/>
    </location>
</feature>
<feature type="compositionally biased region" description="Low complexity" evidence="14">
    <location>
        <begin position="598"/>
        <end position="609"/>
    </location>
</feature>
<keyword evidence="18" id="KW-1185">Reference proteome</keyword>
<evidence type="ECO:0000256" key="6">
    <source>
        <dbReference type="ARBA" id="ARBA00022840"/>
    </source>
</evidence>
<dbReference type="PROSITE" id="PS50011">
    <property type="entry name" value="PROTEIN_KINASE_DOM"/>
    <property type="match status" value="1"/>
</dbReference>
<dbReference type="SMART" id="SM00220">
    <property type="entry name" value="S_TKc"/>
    <property type="match status" value="1"/>
</dbReference>
<dbReference type="InterPro" id="IPR017441">
    <property type="entry name" value="Protein_kinase_ATP_BS"/>
</dbReference>
<evidence type="ECO:0000256" key="2">
    <source>
        <dbReference type="ARBA" id="ARBA00022527"/>
    </source>
</evidence>
<feature type="active site" description="Proton acceptor" evidence="11">
    <location>
        <position position="849"/>
    </location>
</feature>
<accession>A0A2P6U1A0</accession>
<comment type="similarity">
    <text evidence="8">Belongs to the protein kinase superfamily. Ser/Thr protein kinase family. GCN2 subfamily.</text>
</comment>
<dbReference type="Pfam" id="PF05773">
    <property type="entry name" value="RWD"/>
    <property type="match status" value="1"/>
</dbReference>
<evidence type="ECO:0000256" key="9">
    <source>
        <dbReference type="ARBA" id="ARBA00047899"/>
    </source>
</evidence>
<keyword evidence="6 12" id="KW-0067">ATP-binding</keyword>
<dbReference type="GO" id="GO:0004694">
    <property type="term" value="F:eukaryotic translation initiation factor 2alpha kinase activity"/>
    <property type="evidence" value="ECO:0007669"/>
    <property type="project" value="InterPro"/>
</dbReference>
<dbReference type="InterPro" id="IPR024435">
    <property type="entry name" value="HisRS-related_dom"/>
</dbReference>
<dbReference type="PANTHER" id="PTHR11042:SF136">
    <property type="entry name" value="EIF-2-ALPHA KINASE GCN2"/>
    <property type="match status" value="1"/>
</dbReference>
<dbReference type="Pfam" id="PF00069">
    <property type="entry name" value="Pkinase"/>
    <property type="match status" value="2"/>
</dbReference>
<dbReference type="InterPro" id="IPR045864">
    <property type="entry name" value="aa-tRNA-synth_II/BPL/LPL"/>
</dbReference>
<feature type="region of interest" description="Disordered" evidence="14">
    <location>
        <begin position="354"/>
        <end position="376"/>
    </location>
</feature>
<dbReference type="Gene3D" id="3.10.110.10">
    <property type="entry name" value="Ubiquitin Conjugating Enzyme"/>
    <property type="match status" value="1"/>
</dbReference>
<feature type="binding site" evidence="13">
    <location>
        <position position="541"/>
    </location>
    <ligand>
        <name>ATP</name>
        <dbReference type="ChEBI" id="CHEBI:30616"/>
    </ligand>
</feature>
<proteinExistence type="inferred from homology"/>
<gene>
    <name evidence="17" type="ORF">C2E21_1428</name>
</gene>
<dbReference type="SUPFAM" id="SSF55681">
    <property type="entry name" value="Class II aaRS and biotin synthetases"/>
    <property type="match status" value="1"/>
</dbReference>
<evidence type="ECO:0000256" key="5">
    <source>
        <dbReference type="ARBA" id="ARBA00022777"/>
    </source>
</evidence>
<dbReference type="FunFam" id="3.40.50.800:FF:000012">
    <property type="entry name" value="Histidine--tRNA ligase, cytoplasmic"/>
    <property type="match status" value="1"/>
</dbReference>
<dbReference type="Pfam" id="PF13393">
    <property type="entry name" value="tRNA-synt_His"/>
    <property type="match status" value="1"/>
</dbReference>
<keyword evidence="3" id="KW-0808">Transferase</keyword>
<evidence type="ECO:0000256" key="13">
    <source>
        <dbReference type="PROSITE-ProRule" id="PRU10141"/>
    </source>
</evidence>
<dbReference type="GO" id="GO:0005634">
    <property type="term" value="C:nucleus"/>
    <property type="evidence" value="ECO:0007669"/>
    <property type="project" value="TreeGrafter"/>
</dbReference>
<feature type="compositionally biased region" description="Low complexity" evidence="14">
    <location>
        <begin position="660"/>
        <end position="670"/>
    </location>
</feature>
<evidence type="ECO:0000313" key="18">
    <source>
        <dbReference type="Proteomes" id="UP000239899"/>
    </source>
</evidence>
<dbReference type="GO" id="GO:0006412">
    <property type="term" value="P:translation"/>
    <property type="evidence" value="ECO:0007669"/>
    <property type="project" value="UniProtKB-KW"/>
</dbReference>
<dbReference type="InterPro" id="IPR041715">
    <property type="entry name" value="HisRS-like_core"/>
</dbReference>
<sequence>MGKGKKKGGGGGGGKKKAAAAELSQEEAREELLALEAIYGEDLAVHEEGLGFSLHVTPHPGEAAANHVSCQLAVSFPDDYPSEAPGLKLSDAVGLPEEAVRQLSKQLHTAAAGYAADGEVCCFQLITLAQEFLQQHNCPPEDEASEPAAPQSLWHEMLQRDLAAAAELETSYRAPMMGDTVYDALGGGLFSDAAELPVIVPGAVAAAAAAVPVMEVRAKAGSKVGRSKPPLHPAAAAAAPKAAAAIKAAQAPPAAAADQPSLAVSVARTTEQTTSPFASLASSRAGSPKAADAAAAAAAAGPSLTARSASRVSPAAAGSSKHVAAVDSGMSVGGGGSMLKTLGHSLRHVLPRPLRKFLDGPGGGTPEGSEAGEGSVLLPDDDRQMIRQELFLGHLLTLAASSGAVPPHALPSIAAMLQSEGLIPKWLAFTLTQQPALFDRAFQRCFSKELELAQQEGEESDDPMAWACQRFWKRRAAPLPLSRSLGRLRSQSGLLPPAEERLPSSRYETDFTELRALGRGGYGVVVAAINRLDGRQYAVKKIPLDAHSAGAYARIMREVTTLSRLQHINVVRYFQAWVEASSAAHDDDEDSELDEWGSESLTPTPRSPAGQPPPGPSLAARGGGAAGGRGVQLTPVTEVSREGRASTPSKGTRGLRSASEDGSSSSSESDSSGDEGPERSVGDEPSASFGFGGNMAVAGANALLAEHGNGSQRPPSSQADGGFLSAWDTSASASQTATLSSSAGAGGRRGGGHASYTTSGTGTAGSGEFTFDRSRPARGGASVTQPSRSRSLRAGPLRQTLFIQMEFCPRTLRDVLDSGELDEERRWSILRQILAGLAHIHAQGIIHRDLKPANTFIDSQGIVKLGDFGLAKYNTADMADAEPSPITTIGGGGGAPSGLGASAALLSDTTGLVGTSYYISPEIREGWASYDAKVDLFSLGVMTFELWHPFATAMERAVLLRDLREHGVMPAKFEARHPVVCRLIRWLMAPNPAERPTALEVQRSELLPPQVLDEQLTDLLRCLPDNPAMHEKVLDAVFSLQRAGGPPTALEAPGAPIPMHMAAREHVLAVLRDCFQRHGAVAMASQELGLAGEAEPLAVQLLTSAGTKLSLRYEMRTPFVAWLMQQLSTAGQAGSSSHGATLLLDGLRRYEIAAVQRHAAGQGLPRSFLQADLDFVLPGEHSVAELLLGDAEVITATHEALAELPECGEVEVRLGHRRLFELALDFIGVSREARGSVIQLLSTAAGASPLHATARSKRWPSIKAGLEGIGLSAEAIGRCRQMVLQAAGEAEAALFRLRTLLAHVVTGRHGGHRPGARPSSGAALACLDELQQLLQYLQAWGLSQGTLVVDPLLAPHSDAFSGVLFQCHLVQGSTGTTAVVAAGGRYDMLLKQAWARQSALSGTVAPMPPLHATGVTLNVDRLVHVAQASSRWRQPAGLPPVAGLPRLSQADVLVAARGGGGLLKERMALARSLWDAGISAEMLPQTAPSLTDQYEYAQSRGIPWLVIIQASTFDAADTVRVKAMNARLEEDVSVSDLPSYLLNALHPHGSTPPAGSRTPHAAGSRPGEDADAAGEGEEPYGGRERQRRGGRR</sequence>
<dbReference type="Pfam" id="PF12745">
    <property type="entry name" value="HGTP_anticodon2"/>
    <property type="match status" value="1"/>
</dbReference>
<dbReference type="STRING" id="3076.A0A2P6U1A0"/>
<evidence type="ECO:0000256" key="8">
    <source>
        <dbReference type="ARBA" id="ARBA00037982"/>
    </source>
</evidence>
<feature type="region of interest" description="Disordered" evidence="14">
    <location>
        <begin position="584"/>
        <end position="693"/>
    </location>
</feature>
<evidence type="ECO:0000256" key="7">
    <source>
        <dbReference type="ARBA" id="ARBA00022917"/>
    </source>
</evidence>
<dbReference type="InterPro" id="IPR008271">
    <property type="entry name" value="Ser/Thr_kinase_AS"/>
</dbReference>
<dbReference type="InterPro" id="IPR016135">
    <property type="entry name" value="UBQ-conjugating_enzyme/RWD"/>
</dbReference>
<dbReference type="InterPro" id="IPR036621">
    <property type="entry name" value="Anticodon-bd_dom_sf"/>
</dbReference>
<reference evidence="17 18" key="1">
    <citation type="journal article" date="2018" name="Plant J.">
        <title>Genome sequences of Chlorella sorokiniana UTEX 1602 and Micractinium conductrix SAG 241.80: implications to maltose excretion by a green alga.</title>
        <authorList>
            <person name="Arriola M.B."/>
            <person name="Velmurugan N."/>
            <person name="Zhang Y."/>
            <person name="Plunkett M.H."/>
            <person name="Hondzo H."/>
            <person name="Barney B.M."/>
        </authorList>
    </citation>
    <scope>NUCLEOTIDE SEQUENCE [LARGE SCALE GENOMIC DNA]</scope>
    <source>
        <strain evidence="18">UTEX 1602</strain>
    </source>
</reference>
<dbReference type="PROSITE" id="PS50908">
    <property type="entry name" value="RWD"/>
    <property type="match status" value="1"/>
</dbReference>
<evidence type="ECO:0000256" key="3">
    <source>
        <dbReference type="ARBA" id="ARBA00022679"/>
    </source>
</evidence>
<dbReference type="OrthoDB" id="341578at2759"/>
<comment type="catalytic activity">
    <reaction evidence="10">
        <text>L-seryl-[protein] + ATP = O-phospho-L-seryl-[protein] + ADP + H(+)</text>
        <dbReference type="Rhea" id="RHEA:17989"/>
        <dbReference type="Rhea" id="RHEA-COMP:9863"/>
        <dbReference type="Rhea" id="RHEA-COMP:11604"/>
        <dbReference type="ChEBI" id="CHEBI:15378"/>
        <dbReference type="ChEBI" id="CHEBI:29999"/>
        <dbReference type="ChEBI" id="CHEBI:30616"/>
        <dbReference type="ChEBI" id="CHEBI:83421"/>
        <dbReference type="ChEBI" id="CHEBI:456216"/>
        <dbReference type="EC" id="2.7.11.1"/>
    </reaction>
</comment>
<dbReference type="InterPro" id="IPR050339">
    <property type="entry name" value="CC_SR_Kinase"/>
</dbReference>
<feature type="domain" description="RWD" evidence="16">
    <location>
        <begin position="30"/>
        <end position="136"/>
    </location>
</feature>
<dbReference type="PANTHER" id="PTHR11042">
    <property type="entry name" value="EUKARYOTIC TRANSLATION INITIATION FACTOR 2-ALPHA KINASE EIF2-ALPHA KINASE -RELATED"/>
    <property type="match status" value="1"/>
</dbReference>